<dbReference type="AlphaFoldDB" id="A0A9W6I8B1"/>
<accession>A0A9W6I8B1</accession>
<evidence type="ECO:0008006" key="4">
    <source>
        <dbReference type="Google" id="ProtNLM"/>
    </source>
</evidence>
<name>A0A9W6I8B1_9ACTN</name>
<reference evidence="2" key="2">
    <citation type="submission" date="2023-01" db="EMBL/GenBank/DDBJ databases">
        <authorList>
            <person name="Sun Q."/>
            <person name="Evtushenko L."/>
        </authorList>
    </citation>
    <scope>NUCLEOTIDE SEQUENCE</scope>
    <source>
        <strain evidence="2">VKM Ac-2007</strain>
    </source>
</reference>
<evidence type="ECO:0000256" key="1">
    <source>
        <dbReference type="SAM" id="MobiDB-lite"/>
    </source>
</evidence>
<feature type="compositionally biased region" description="Basic and acidic residues" evidence="1">
    <location>
        <begin position="77"/>
        <end position="90"/>
    </location>
</feature>
<protein>
    <recommendedName>
        <fullName evidence="4">DUF1702 family protein</fullName>
    </recommendedName>
</protein>
<evidence type="ECO:0000313" key="2">
    <source>
        <dbReference type="EMBL" id="GLK13043.1"/>
    </source>
</evidence>
<gene>
    <name evidence="2" type="ORF">GCM10017600_64540</name>
</gene>
<feature type="region of interest" description="Disordered" evidence="1">
    <location>
        <begin position="1"/>
        <end position="191"/>
    </location>
</feature>
<sequence length="513" mass="54691">MARSDRLEAAPVAEEALVPGTVKAPPRTPGDAPRRTPEEDREKSPEKRPEKTSEKVPEESPGTPRGEDPAQDVSGRVSRDLSARPLENRNADGTPSRSASGHVTPAVENGHPDGTPEPVMGRASGPVTDETSEPTANRASRPLTGEASEAATRASRPLTGEAATRASGPVTGEAATRASGPVTGEAPEPAVRPRCAPAELALTRPRGLAGLLWQDLGQAGFGVRRFRLGQARPRLEAAGQACLAGYNAVVAGEAERIDDLEEELRGFAYEGAGMACATLDVLTVTGGRRLRSLLSGQGMRHPHMIHLGVGWAYARLRMRPMWGIRSVHPLLRWLAFDGFGFHQGFFASDRTVGRQRTAGLLDRTRRAIFDQGVGRMLWFHECAGVDDVILRVAEFPPGRRADLWSGVGLAAGYAGGADAHELERLSVAAAEDGFRAHLVQGTAFACAARLISGSVPEHTAVAASALCEVDVEEAGHWTDTALIALGHNAHSGDHYQAWRAGVRKAWARRNRDS</sequence>
<dbReference type="Proteomes" id="UP001143474">
    <property type="component" value="Unassembled WGS sequence"/>
</dbReference>
<feature type="compositionally biased region" description="Polar residues" evidence="1">
    <location>
        <begin position="91"/>
        <end position="101"/>
    </location>
</feature>
<keyword evidence="3" id="KW-1185">Reference proteome</keyword>
<feature type="compositionally biased region" description="Basic and acidic residues" evidence="1">
    <location>
        <begin position="32"/>
        <end position="58"/>
    </location>
</feature>
<comment type="caution">
    <text evidence="2">The sequence shown here is derived from an EMBL/GenBank/DDBJ whole genome shotgun (WGS) entry which is preliminary data.</text>
</comment>
<proteinExistence type="predicted"/>
<dbReference type="InterPro" id="IPR012964">
    <property type="entry name" value="DUF1702"/>
</dbReference>
<evidence type="ECO:0000313" key="3">
    <source>
        <dbReference type="Proteomes" id="UP001143474"/>
    </source>
</evidence>
<dbReference type="EMBL" id="BSEV01000020">
    <property type="protein sequence ID" value="GLK13043.1"/>
    <property type="molecule type" value="Genomic_DNA"/>
</dbReference>
<reference evidence="2" key="1">
    <citation type="journal article" date="2014" name="Int. J. Syst. Evol. Microbiol.">
        <title>Complete genome sequence of Corynebacterium casei LMG S-19264T (=DSM 44701T), isolated from a smear-ripened cheese.</title>
        <authorList>
            <consortium name="US DOE Joint Genome Institute (JGI-PGF)"/>
            <person name="Walter F."/>
            <person name="Albersmeier A."/>
            <person name="Kalinowski J."/>
            <person name="Ruckert C."/>
        </authorList>
    </citation>
    <scope>NUCLEOTIDE SEQUENCE</scope>
    <source>
        <strain evidence="2">VKM Ac-2007</strain>
    </source>
</reference>
<organism evidence="2 3">
    <name type="scientific">Streptosporangium carneum</name>
    <dbReference type="NCBI Taxonomy" id="47481"/>
    <lineage>
        <taxon>Bacteria</taxon>
        <taxon>Bacillati</taxon>
        <taxon>Actinomycetota</taxon>
        <taxon>Actinomycetes</taxon>
        <taxon>Streptosporangiales</taxon>
        <taxon>Streptosporangiaceae</taxon>
        <taxon>Streptosporangium</taxon>
    </lineage>
</organism>
<dbReference type="Pfam" id="PF08012">
    <property type="entry name" value="DUF1702"/>
    <property type="match status" value="1"/>
</dbReference>
<feature type="compositionally biased region" description="Low complexity" evidence="1">
    <location>
        <begin position="9"/>
        <end position="19"/>
    </location>
</feature>